<evidence type="ECO:0000313" key="2">
    <source>
        <dbReference type="EMBL" id="OAG08831.1"/>
    </source>
</evidence>
<gene>
    <name evidence="2" type="ORF">CC84DRAFT_591759</name>
</gene>
<dbReference type="RefSeq" id="XP_018039196.1">
    <property type="nucleotide sequence ID" value="XM_018186799.1"/>
</dbReference>
<dbReference type="Proteomes" id="UP000077069">
    <property type="component" value="Unassembled WGS sequence"/>
</dbReference>
<sequence length="199" mass="21945">MLHQNRHPLLGLLAQVLPHGIATGGPLCVAVDGTRWDANLLKLWEELLHSPHVTLVEVVLQVVPVGTDAVHGLDLGWNKLAAPSFERTIRTVVFSEFLVDFTNESELVGGIPEYCSLLIDESADLGEVESGLGLSALWAMLDDFAGICGSNIECRSSWTILLCRADAKRLHGLERKHCSRKVQDGWRREAQIWTSVDIC</sequence>
<feature type="chain" id="PRO_5008058400" description="DUF4371 domain-containing protein" evidence="1">
    <location>
        <begin position="25"/>
        <end position="199"/>
    </location>
</feature>
<evidence type="ECO:0000313" key="3">
    <source>
        <dbReference type="Proteomes" id="UP000077069"/>
    </source>
</evidence>
<dbReference type="InParanoid" id="A0A177CNP8"/>
<feature type="signal peptide" evidence="1">
    <location>
        <begin position="1"/>
        <end position="24"/>
    </location>
</feature>
<keyword evidence="1" id="KW-0732">Signal</keyword>
<name>A0A177CNP8_9PLEO</name>
<keyword evidence="3" id="KW-1185">Reference proteome</keyword>
<proteinExistence type="predicted"/>
<evidence type="ECO:0008006" key="4">
    <source>
        <dbReference type="Google" id="ProtNLM"/>
    </source>
</evidence>
<protein>
    <recommendedName>
        <fullName evidence="4">DUF4371 domain-containing protein</fullName>
    </recommendedName>
</protein>
<evidence type="ECO:0000256" key="1">
    <source>
        <dbReference type="SAM" id="SignalP"/>
    </source>
</evidence>
<accession>A0A177CNP8</accession>
<dbReference type="GeneID" id="28770285"/>
<organism evidence="2 3">
    <name type="scientific">Paraphaeosphaeria sporulosa</name>
    <dbReference type="NCBI Taxonomy" id="1460663"/>
    <lineage>
        <taxon>Eukaryota</taxon>
        <taxon>Fungi</taxon>
        <taxon>Dikarya</taxon>
        <taxon>Ascomycota</taxon>
        <taxon>Pezizomycotina</taxon>
        <taxon>Dothideomycetes</taxon>
        <taxon>Pleosporomycetidae</taxon>
        <taxon>Pleosporales</taxon>
        <taxon>Massarineae</taxon>
        <taxon>Didymosphaeriaceae</taxon>
        <taxon>Paraphaeosphaeria</taxon>
    </lineage>
</organism>
<reference evidence="2 3" key="1">
    <citation type="submission" date="2016-05" db="EMBL/GenBank/DDBJ databases">
        <title>Comparative analysis of secretome profiles of manganese(II)-oxidizing ascomycete fungi.</title>
        <authorList>
            <consortium name="DOE Joint Genome Institute"/>
            <person name="Zeiner C.A."/>
            <person name="Purvine S.O."/>
            <person name="Zink E.M."/>
            <person name="Wu S."/>
            <person name="Pasa-Tolic L."/>
            <person name="Chaput D.L."/>
            <person name="Haridas S."/>
            <person name="Grigoriev I.V."/>
            <person name="Santelli C.M."/>
            <person name="Hansel C.M."/>
        </authorList>
    </citation>
    <scope>NUCLEOTIDE SEQUENCE [LARGE SCALE GENOMIC DNA]</scope>
    <source>
        <strain evidence="2 3">AP3s5-JAC2a</strain>
    </source>
</reference>
<dbReference type="AlphaFoldDB" id="A0A177CNP8"/>
<dbReference type="EMBL" id="KV441550">
    <property type="protein sequence ID" value="OAG08831.1"/>
    <property type="molecule type" value="Genomic_DNA"/>
</dbReference>